<evidence type="ECO:0000313" key="5">
    <source>
        <dbReference type="Proteomes" id="UP000570595"/>
    </source>
</evidence>
<reference evidence="5 6" key="1">
    <citation type="submission" date="2020-04" db="EMBL/GenBank/DDBJ databases">
        <title>Perkinsus olseni comparative genomics.</title>
        <authorList>
            <person name="Bogema D.R."/>
        </authorList>
    </citation>
    <scope>NUCLEOTIDE SEQUENCE [LARGE SCALE GENOMIC DNA]</scope>
    <source>
        <strain evidence="3">ATCC PRA-179</strain>
        <strain evidence="4">ATCC PRA-31</strain>
    </source>
</reference>
<sequence length="217" mass="24763">MTPKSSVSEYEGDHTVDPKSKKGTHCHSTGILTRAAIHEEMDEMKNEMEKLRKQLQQLRLEPEKKIPQAPKHGERSASNVDMVDSIMMLKDVLADIVTTKSNPSDNNLHQLTNPHQVPLPDIGGSWSGPNQKIPYGYFKFQVLGQIKLYNLTGASAVHYLLRCVKGALHSEVREHALRTNYDIDEIVAKLDAKFNTKWRDENLDFRWESSELSQKRE</sequence>
<dbReference type="OrthoDB" id="10446532at2759"/>
<dbReference type="Proteomes" id="UP000572268">
    <property type="component" value="Unassembled WGS sequence"/>
</dbReference>
<accession>A0A7J6MAG6</accession>
<protein>
    <submittedName>
        <fullName evidence="4">Uncharacterized protein</fullName>
    </submittedName>
</protein>
<dbReference type="EMBL" id="JABAHT010000160">
    <property type="protein sequence ID" value="KAF4662765.1"/>
    <property type="molecule type" value="Genomic_DNA"/>
</dbReference>
<feature type="compositionally biased region" description="Basic and acidic residues" evidence="2">
    <location>
        <begin position="11"/>
        <end position="20"/>
    </location>
</feature>
<keyword evidence="1" id="KW-0175">Coiled coil</keyword>
<name>A0A7J6MAG6_PEROL</name>
<dbReference type="AlphaFoldDB" id="A0A7J6MAG6"/>
<feature type="non-terminal residue" evidence="4">
    <location>
        <position position="217"/>
    </location>
</feature>
<comment type="caution">
    <text evidence="4">The sequence shown here is derived from an EMBL/GenBank/DDBJ whole genome shotgun (WGS) entry which is preliminary data.</text>
</comment>
<evidence type="ECO:0000256" key="1">
    <source>
        <dbReference type="SAM" id="Coils"/>
    </source>
</evidence>
<evidence type="ECO:0000313" key="6">
    <source>
        <dbReference type="Proteomes" id="UP000572268"/>
    </source>
</evidence>
<dbReference type="Proteomes" id="UP000570595">
    <property type="component" value="Unassembled WGS sequence"/>
</dbReference>
<feature type="region of interest" description="Disordered" evidence="2">
    <location>
        <begin position="1"/>
        <end position="29"/>
    </location>
</feature>
<gene>
    <name evidence="4" type="ORF">FOL46_001900</name>
    <name evidence="3" type="ORF">FOZ61_002250</name>
</gene>
<evidence type="ECO:0000313" key="4">
    <source>
        <dbReference type="EMBL" id="KAF4668578.1"/>
    </source>
</evidence>
<evidence type="ECO:0000313" key="3">
    <source>
        <dbReference type="EMBL" id="KAF4662765.1"/>
    </source>
</evidence>
<proteinExistence type="predicted"/>
<evidence type="ECO:0000256" key="2">
    <source>
        <dbReference type="SAM" id="MobiDB-lite"/>
    </source>
</evidence>
<feature type="coiled-coil region" evidence="1">
    <location>
        <begin position="34"/>
        <end position="61"/>
    </location>
</feature>
<dbReference type="EMBL" id="JABANN010000157">
    <property type="protein sequence ID" value="KAF4668578.1"/>
    <property type="molecule type" value="Genomic_DNA"/>
</dbReference>
<organism evidence="4 6">
    <name type="scientific">Perkinsus olseni</name>
    <name type="common">Perkinsus atlanticus</name>
    <dbReference type="NCBI Taxonomy" id="32597"/>
    <lineage>
        <taxon>Eukaryota</taxon>
        <taxon>Sar</taxon>
        <taxon>Alveolata</taxon>
        <taxon>Perkinsozoa</taxon>
        <taxon>Perkinsea</taxon>
        <taxon>Perkinsida</taxon>
        <taxon>Perkinsidae</taxon>
        <taxon>Perkinsus</taxon>
    </lineage>
</organism>